<dbReference type="OMA" id="PHGEREC"/>
<feature type="region of interest" description="Disordered" evidence="2">
    <location>
        <begin position="67"/>
        <end position="125"/>
    </location>
</feature>
<dbReference type="Proteomes" id="UP000005207">
    <property type="component" value="Linkage group LG17"/>
</dbReference>
<evidence type="ECO:0000256" key="1">
    <source>
        <dbReference type="ARBA" id="ARBA00039658"/>
    </source>
</evidence>
<feature type="compositionally biased region" description="Low complexity" evidence="2">
    <location>
        <begin position="72"/>
        <end position="85"/>
    </location>
</feature>
<dbReference type="GO" id="GO:0008270">
    <property type="term" value="F:zinc ion binding"/>
    <property type="evidence" value="ECO:0007669"/>
    <property type="project" value="InterPro"/>
</dbReference>
<dbReference type="InterPro" id="IPR041588">
    <property type="entry name" value="Integrase_H2C2"/>
</dbReference>
<dbReference type="InterPro" id="IPR038269">
    <property type="entry name" value="SCAN_sf"/>
</dbReference>
<evidence type="ECO:0000313" key="4">
    <source>
        <dbReference type="Ensembl" id="ENSONIP00000077076.1"/>
    </source>
</evidence>
<dbReference type="InterPro" id="IPR003309">
    <property type="entry name" value="SCAN_dom"/>
</dbReference>
<reference evidence="4" key="2">
    <citation type="submission" date="2025-08" db="UniProtKB">
        <authorList>
            <consortium name="Ensembl"/>
        </authorList>
    </citation>
    <scope>IDENTIFICATION</scope>
</reference>
<reference evidence="5" key="1">
    <citation type="submission" date="2012-01" db="EMBL/GenBank/DDBJ databases">
        <title>The Genome Sequence of Oreochromis niloticus (Nile Tilapia).</title>
        <authorList>
            <consortium name="Broad Institute Genome Assembly Team"/>
            <consortium name="Broad Institute Sequencing Platform"/>
            <person name="Di Palma F."/>
            <person name="Johnson J."/>
            <person name="Lander E.S."/>
            <person name="Lindblad-Toh K."/>
        </authorList>
    </citation>
    <scope>NUCLEOTIDE SEQUENCE [LARGE SCALE GENOMIC DNA]</scope>
</reference>
<name>A0A669F0Q8_ORENI</name>
<dbReference type="SUPFAM" id="SSF47353">
    <property type="entry name" value="Retrovirus capsid dimerization domain-like"/>
    <property type="match status" value="1"/>
</dbReference>
<keyword evidence="5" id="KW-1185">Reference proteome</keyword>
<dbReference type="Gene3D" id="1.10.340.70">
    <property type="match status" value="1"/>
</dbReference>
<organism evidence="4 5">
    <name type="scientific">Oreochromis niloticus</name>
    <name type="common">Nile tilapia</name>
    <name type="synonym">Tilapia nilotica</name>
    <dbReference type="NCBI Taxonomy" id="8128"/>
    <lineage>
        <taxon>Eukaryota</taxon>
        <taxon>Metazoa</taxon>
        <taxon>Chordata</taxon>
        <taxon>Craniata</taxon>
        <taxon>Vertebrata</taxon>
        <taxon>Euteleostomi</taxon>
        <taxon>Actinopterygii</taxon>
        <taxon>Neopterygii</taxon>
        <taxon>Teleostei</taxon>
        <taxon>Neoteleostei</taxon>
        <taxon>Acanthomorphata</taxon>
        <taxon>Ovalentaria</taxon>
        <taxon>Cichlomorphae</taxon>
        <taxon>Cichliformes</taxon>
        <taxon>Cichlidae</taxon>
        <taxon>African cichlids</taxon>
        <taxon>Pseudocrenilabrinae</taxon>
        <taxon>Oreochromini</taxon>
        <taxon>Oreochromis</taxon>
    </lineage>
</organism>
<dbReference type="Ensembl" id="ENSONIT00000091780.1">
    <property type="protein sequence ID" value="ENSONIP00000077076.1"/>
    <property type="gene ID" value="ENSONIG00000034476.1"/>
</dbReference>
<dbReference type="SUPFAM" id="SSF57756">
    <property type="entry name" value="Retrovirus zinc finger-like domains"/>
    <property type="match status" value="1"/>
</dbReference>
<evidence type="ECO:0000256" key="2">
    <source>
        <dbReference type="SAM" id="MobiDB-lite"/>
    </source>
</evidence>
<gene>
    <name evidence="4" type="primary">LOC112842584</name>
</gene>
<dbReference type="InterPro" id="IPR001995">
    <property type="entry name" value="Peptidase_A2_cat"/>
</dbReference>
<dbReference type="Pfam" id="PF17921">
    <property type="entry name" value="Integrase_H2C2"/>
    <property type="match status" value="1"/>
</dbReference>
<dbReference type="InParanoid" id="A0A669F0Q8"/>
<dbReference type="AlphaFoldDB" id="A0A669F0Q8"/>
<dbReference type="PANTHER" id="PTHR46888">
    <property type="entry name" value="ZINC KNUCKLE DOMAINCONTAINING PROTEIN-RELATED"/>
    <property type="match status" value="1"/>
</dbReference>
<dbReference type="GO" id="GO:0006508">
    <property type="term" value="P:proteolysis"/>
    <property type="evidence" value="ECO:0007669"/>
    <property type="project" value="InterPro"/>
</dbReference>
<dbReference type="GO" id="GO:0004190">
    <property type="term" value="F:aspartic-type endopeptidase activity"/>
    <property type="evidence" value="ECO:0007669"/>
    <property type="project" value="InterPro"/>
</dbReference>
<dbReference type="InterPro" id="IPR036875">
    <property type="entry name" value="Znf_CCHC_sf"/>
</dbReference>
<proteinExistence type="predicted"/>
<reference evidence="4" key="3">
    <citation type="submission" date="2025-09" db="UniProtKB">
        <authorList>
            <consortium name="Ensembl"/>
        </authorList>
    </citation>
    <scope>IDENTIFICATION</scope>
</reference>
<evidence type="ECO:0000259" key="3">
    <source>
        <dbReference type="PROSITE" id="PS50175"/>
    </source>
</evidence>
<protein>
    <recommendedName>
        <fullName evidence="1">Gypsy retrotransposon integrase-like protein 1</fullName>
    </recommendedName>
</protein>
<dbReference type="Gene3D" id="1.10.4020.10">
    <property type="entry name" value="DNA breaking-rejoining enzymes"/>
    <property type="match status" value="1"/>
</dbReference>
<dbReference type="GO" id="GO:0003676">
    <property type="term" value="F:nucleic acid binding"/>
    <property type="evidence" value="ECO:0007669"/>
    <property type="project" value="InterPro"/>
</dbReference>
<dbReference type="Pfam" id="PF02023">
    <property type="entry name" value="SCAN"/>
    <property type="match status" value="1"/>
</dbReference>
<evidence type="ECO:0000313" key="5">
    <source>
        <dbReference type="Proteomes" id="UP000005207"/>
    </source>
</evidence>
<accession>A0A669F0Q8</accession>
<dbReference type="PANTHER" id="PTHR46888:SF13">
    <property type="entry name" value="RIBONUCLEASE H"/>
    <property type="match status" value="1"/>
</dbReference>
<dbReference type="GeneTree" id="ENSGT00940000165751"/>
<sequence length="797" mass="88666">MSFDLLDFVNQPSVEKIDLCRKDDLLSVAAQYKLSVPKYGAKKDIKQALLEGLVELGILSSPAITEVPSQDPLASPGASANPASPERTEEQALLATPPGAQVKSDAAPQTLPRFKPFSPESQTTSSDAKLKVRLLRLQLEAQEKDKVRKADYDLRLEIRRLEIEAEKEIRLKQLEVEALKMSSEEKTHATKEIPKVSPESFNVNKHIALVPTSHETEVDSYFNAFEKVATALKWPRDMWPILLQCKLVGKAQEVASLSLEQSMKYEVLKETIVRAYELVPEAYRQKFRNHKKSSSQTYVEFAHEKGALFDKWCTANGVGDDYESLRELMLLEDFKNSLPERVIMFLNEQKVTSMSKAAVLADEFVLTHKNVFSPISHPDRPTAFRSAQLESSRSAARPVRLPSLPHGERECFCCHKKGHLIADCQALKRKQQLSSQQKGVGLIKATENGRAFQPNKNHPDPCFKPFILEGVVSLTGNLKDQQPVKILRDTGASQSIIREDVLPFSEESFCQSSVIVQGVELGFVSAPLHTIHIQSSLVSGMVKVAIRSALPILGIDFILGNDLAGGKVMPVPEVLDRPELSLDADSAQDQPAIFPACVVTRAQAKKYGPDLADSFMRSDPFGDVITFTSGSKVQAKVPPPDKTQPILNLPVSREKFITTQKNDVTLSKCHSSILSQQDAKKKKLAYFSDEGLLMRRWMSEVSEDADWSAVYQVVVPTAYRTQVLSLAHDHPWSGHLGVNKTYSRILKHFFWPGLKSDVVQYCRTCHVCQMTGKPNQIIPPAPLSYPSSRGAISKSDC</sequence>
<dbReference type="FunFam" id="1.10.340.70:FF:000001">
    <property type="entry name" value="Retrovirus-related Pol polyprotein from transposon gypsy-like Protein"/>
    <property type="match status" value="1"/>
</dbReference>
<dbReference type="PROSITE" id="PS50175">
    <property type="entry name" value="ASP_PROT_RETROV"/>
    <property type="match status" value="1"/>
</dbReference>
<feature type="domain" description="Peptidase A2" evidence="3">
    <location>
        <begin position="484"/>
        <end position="519"/>
    </location>
</feature>